<dbReference type="InterPro" id="IPR045444">
    <property type="entry name" value="DUF6503"/>
</dbReference>
<gene>
    <name evidence="2" type="ORF">AAE02nite_29500</name>
</gene>
<dbReference type="RefSeq" id="WP_246151066.1">
    <property type="nucleotide sequence ID" value="NZ_BJYS01000022.1"/>
</dbReference>
<organism evidence="2 3">
    <name type="scientific">Adhaeribacter aerolatus</name>
    <dbReference type="NCBI Taxonomy" id="670289"/>
    <lineage>
        <taxon>Bacteria</taxon>
        <taxon>Pseudomonadati</taxon>
        <taxon>Bacteroidota</taxon>
        <taxon>Cytophagia</taxon>
        <taxon>Cytophagales</taxon>
        <taxon>Hymenobacteraceae</taxon>
        <taxon>Adhaeribacter</taxon>
    </lineage>
</organism>
<keyword evidence="1" id="KW-0732">Signal</keyword>
<evidence type="ECO:0008006" key="4">
    <source>
        <dbReference type="Google" id="ProtNLM"/>
    </source>
</evidence>
<keyword evidence="3" id="KW-1185">Reference proteome</keyword>
<feature type="chain" id="PRO_5022087370" description="Deoxyribose-phosphate aldolase" evidence="1">
    <location>
        <begin position="20"/>
        <end position="251"/>
    </location>
</feature>
<dbReference type="Proteomes" id="UP000321532">
    <property type="component" value="Unassembled WGS sequence"/>
</dbReference>
<dbReference type="AlphaFoldDB" id="A0A512B000"/>
<dbReference type="Pfam" id="PF20113">
    <property type="entry name" value="DUF6503"/>
    <property type="match status" value="1"/>
</dbReference>
<protein>
    <recommendedName>
        <fullName evidence="4">Deoxyribose-phosphate aldolase</fullName>
    </recommendedName>
</protein>
<evidence type="ECO:0000256" key="1">
    <source>
        <dbReference type="SAM" id="SignalP"/>
    </source>
</evidence>
<dbReference type="EMBL" id="BJYS01000022">
    <property type="protein sequence ID" value="GEO05286.1"/>
    <property type="molecule type" value="Genomic_DNA"/>
</dbReference>
<evidence type="ECO:0000313" key="2">
    <source>
        <dbReference type="EMBL" id="GEO05286.1"/>
    </source>
</evidence>
<dbReference type="PROSITE" id="PS51257">
    <property type="entry name" value="PROKAR_LIPOPROTEIN"/>
    <property type="match status" value="1"/>
</dbReference>
<reference evidence="2 3" key="1">
    <citation type="submission" date="2019-07" db="EMBL/GenBank/DDBJ databases">
        <title>Whole genome shotgun sequence of Adhaeribacter aerolatus NBRC 106133.</title>
        <authorList>
            <person name="Hosoyama A."/>
            <person name="Uohara A."/>
            <person name="Ohji S."/>
            <person name="Ichikawa N."/>
        </authorList>
    </citation>
    <scope>NUCLEOTIDE SEQUENCE [LARGE SCALE GENOMIC DNA]</scope>
    <source>
        <strain evidence="2 3">NBRC 106133</strain>
    </source>
</reference>
<proteinExistence type="predicted"/>
<name>A0A512B000_9BACT</name>
<accession>A0A512B000</accession>
<feature type="signal peptide" evidence="1">
    <location>
        <begin position="1"/>
        <end position="19"/>
    </location>
</feature>
<comment type="caution">
    <text evidence="2">The sequence shown here is derived from an EMBL/GenBank/DDBJ whole genome shotgun (WGS) entry which is preliminary data.</text>
</comment>
<evidence type="ECO:0000313" key="3">
    <source>
        <dbReference type="Proteomes" id="UP000321532"/>
    </source>
</evidence>
<sequence length="251" mass="28741">MRYLLFCSLFLFFSLGCSPDKTNSLASDSQAQEVVDKAIRAHGGKNYEHLNLAFDFRDRHYTATRNNGLFTYTRAFTDSTGRVKDFLNNDGFKREVNGQPVNLPEERKQAFTNSVNSVIYFALLPFGLNDPAVQKAYLGEVTLRGQPYHKVKITFAPEGGGVDHEDEFIYYIHQKTFVVDYFAYSYQTEGGGLRFRQAYNPQVIGGIRFQQYINFEPPNKQVPLTDLDKLFEAGQLKELSRIELENIQVNN</sequence>